<dbReference type="EMBL" id="UINC01054594">
    <property type="protein sequence ID" value="SVB72496.1"/>
    <property type="molecule type" value="Genomic_DNA"/>
</dbReference>
<gene>
    <name evidence="1" type="ORF">METZ01_LOCUS225350</name>
</gene>
<proteinExistence type="predicted"/>
<sequence length="319" mass="35791">MIKTFTCFYLAICPVMSLAAINYQQPVDEIRSLIEAPLAPQVRIDSRGEQLLLLYRDPYKTIAEMSEPELRLGGLRVNPVINIGSRTRYYNDLAVKHLHGESDNDTPASPVVGLPASARLAYFAWSPDERFISFTHTTDTGVEIWLLEVKSHRARRLSLGSVNANLGNPVTWSADSQSLLVTMLPANQSELIETDTAVPTGPTVSDSDGAKAQNRTYQDLLKSPADEQNFERLVRSEIYRIDLKGSSKRWLAADLYQDIEISPDGHYVLVTRIKRPFSYLVPFYRFASQTDILTQSGEVVKLLLDKPLDEVRPKGFMAT</sequence>
<protein>
    <recommendedName>
        <fullName evidence="2">Dipeptidylpeptidase IV N-terminal domain-containing protein</fullName>
    </recommendedName>
</protein>
<accession>A0A382GB71</accession>
<name>A0A382GB71_9ZZZZ</name>
<dbReference type="InterPro" id="IPR011042">
    <property type="entry name" value="6-blade_b-propeller_TolB-like"/>
</dbReference>
<dbReference type="AlphaFoldDB" id="A0A382GB71"/>
<evidence type="ECO:0000313" key="1">
    <source>
        <dbReference type="EMBL" id="SVB72496.1"/>
    </source>
</evidence>
<evidence type="ECO:0008006" key="2">
    <source>
        <dbReference type="Google" id="ProtNLM"/>
    </source>
</evidence>
<dbReference type="SUPFAM" id="SSF69304">
    <property type="entry name" value="Tricorn protease N-terminal domain"/>
    <property type="match status" value="1"/>
</dbReference>
<dbReference type="Gene3D" id="2.120.10.30">
    <property type="entry name" value="TolB, C-terminal domain"/>
    <property type="match status" value="1"/>
</dbReference>
<reference evidence="1" key="1">
    <citation type="submission" date="2018-05" db="EMBL/GenBank/DDBJ databases">
        <authorList>
            <person name="Lanie J.A."/>
            <person name="Ng W.-L."/>
            <person name="Kazmierczak K.M."/>
            <person name="Andrzejewski T.M."/>
            <person name="Davidsen T.M."/>
            <person name="Wayne K.J."/>
            <person name="Tettelin H."/>
            <person name="Glass J.I."/>
            <person name="Rusch D."/>
            <person name="Podicherti R."/>
            <person name="Tsui H.-C.T."/>
            <person name="Winkler M.E."/>
        </authorList>
    </citation>
    <scope>NUCLEOTIDE SEQUENCE</scope>
</reference>
<organism evidence="1">
    <name type="scientific">marine metagenome</name>
    <dbReference type="NCBI Taxonomy" id="408172"/>
    <lineage>
        <taxon>unclassified sequences</taxon>
        <taxon>metagenomes</taxon>
        <taxon>ecological metagenomes</taxon>
    </lineage>
</organism>
<feature type="non-terminal residue" evidence="1">
    <location>
        <position position="319"/>
    </location>
</feature>